<gene>
    <name evidence="2" type="ORF">AVDCRST_MAG79-2783</name>
</gene>
<feature type="region of interest" description="Disordered" evidence="1">
    <location>
        <begin position="1"/>
        <end position="70"/>
    </location>
</feature>
<feature type="non-terminal residue" evidence="2">
    <location>
        <position position="70"/>
    </location>
</feature>
<dbReference type="EMBL" id="CADCWC010000435">
    <property type="protein sequence ID" value="CAA9552070.1"/>
    <property type="molecule type" value="Genomic_DNA"/>
</dbReference>
<feature type="non-terminal residue" evidence="2">
    <location>
        <position position="1"/>
    </location>
</feature>
<organism evidence="2">
    <name type="scientific">uncultured Thermoleophilia bacterium</name>
    <dbReference type="NCBI Taxonomy" id="1497501"/>
    <lineage>
        <taxon>Bacteria</taxon>
        <taxon>Bacillati</taxon>
        <taxon>Actinomycetota</taxon>
        <taxon>Thermoleophilia</taxon>
        <taxon>environmental samples</taxon>
    </lineage>
</organism>
<evidence type="ECO:0000313" key="2">
    <source>
        <dbReference type="EMBL" id="CAA9552070.1"/>
    </source>
</evidence>
<feature type="compositionally biased region" description="Low complexity" evidence="1">
    <location>
        <begin position="32"/>
        <end position="41"/>
    </location>
</feature>
<sequence length="70" mass="7528">ARDPAGSSRSSPPAGSSTPSRIWPRRSRRRTSPPSRWPSSRAATDSRSSPRAFRDSAPSMGCGIRCSNRG</sequence>
<proteinExistence type="predicted"/>
<dbReference type="AlphaFoldDB" id="A0A6J4UIV8"/>
<reference evidence="2" key="1">
    <citation type="submission" date="2020-02" db="EMBL/GenBank/DDBJ databases">
        <authorList>
            <person name="Meier V. D."/>
        </authorList>
    </citation>
    <scope>NUCLEOTIDE SEQUENCE</scope>
    <source>
        <strain evidence="2">AVDCRST_MAG79</strain>
    </source>
</reference>
<evidence type="ECO:0000256" key="1">
    <source>
        <dbReference type="SAM" id="MobiDB-lite"/>
    </source>
</evidence>
<protein>
    <submittedName>
        <fullName evidence="2">Uncharacterized protein</fullName>
    </submittedName>
</protein>
<name>A0A6J4UIV8_9ACTN</name>
<feature type="compositionally biased region" description="Low complexity" evidence="1">
    <location>
        <begin position="1"/>
        <end position="22"/>
    </location>
</feature>
<accession>A0A6J4UIV8</accession>